<dbReference type="GO" id="GO:0071281">
    <property type="term" value="P:cellular response to iron ion"/>
    <property type="evidence" value="ECO:0007669"/>
    <property type="project" value="TreeGrafter"/>
</dbReference>
<feature type="domain" description="Fe/B12 periplasmic-binding" evidence="4">
    <location>
        <begin position="159"/>
        <end position="409"/>
    </location>
</feature>
<dbReference type="Gene3D" id="3.40.50.1980">
    <property type="entry name" value="Nitrogenase molybdenum iron protein domain"/>
    <property type="match status" value="2"/>
</dbReference>
<dbReference type="InterPro" id="IPR054828">
    <property type="entry name" value="Vit_B12_bind_prot"/>
</dbReference>
<dbReference type="STRING" id="1304284.L21TH_1195"/>
<proteinExistence type="inferred from homology"/>
<dbReference type="PROSITE" id="PS50983">
    <property type="entry name" value="FE_B12_PBP"/>
    <property type="match status" value="1"/>
</dbReference>
<evidence type="ECO:0000313" key="5">
    <source>
        <dbReference type="EMBL" id="EOD00743.1"/>
    </source>
</evidence>
<dbReference type="EMBL" id="ARZA01000125">
    <property type="protein sequence ID" value="EOD00743.1"/>
    <property type="molecule type" value="Genomic_DNA"/>
</dbReference>
<dbReference type="CDD" id="cd01143">
    <property type="entry name" value="YvrC"/>
    <property type="match status" value="1"/>
</dbReference>
<dbReference type="PANTHER" id="PTHR30535:SF34">
    <property type="entry name" value="MOLYBDATE-BINDING PROTEIN MOLA"/>
    <property type="match status" value="1"/>
</dbReference>
<evidence type="ECO:0000256" key="3">
    <source>
        <dbReference type="SAM" id="SignalP"/>
    </source>
</evidence>
<accession>R1AUA2</accession>
<dbReference type="eggNOG" id="COG0614">
    <property type="taxonomic scope" value="Bacteria"/>
</dbReference>
<dbReference type="InterPro" id="IPR050902">
    <property type="entry name" value="ABC_Transporter_SBP"/>
</dbReference>
<keyword evidence="2 3" id="KW-0732">Signal</keyword>
<dbReference type="OrthoDB" id="9816357at2"/>
<dbReference type="Gene3D" id="3.30.457.10">
    <property type="entry name" value="Copper amine oxidase-like, N-terminal domain"/>
    <property type="match status" value="1"/>
</dbReference>
<dbReference type="NCBIfam" id="NF038402">
    <property type="entry name" value="TroA_like"/>
    <property type="match status" value="1"/>
</dbReference>
<protein>
    <submittedName>
        <fullName evidence="5">Vitamin B12 ABC transporter, B12-binding component BtuF</fullName>
    </submittedName>
</protein>
<keyword evidence="6" id="KW-1185">Reference proteome</keyword>
<organism evidence="5 6">
    <name type="scientific">Caldisalinibacter kiritimatiensis</name>
    <dbReference type="NCBI Taxonomy" id="1304284"/>
    <lineage>
        <taxon>Bacteria</taxon>
        <taxon>Bacillati</taxon>
        <taxon>Bacillota</taxon>
        <taxon>Tissierellia</taxon>
        <taxon>Tissierellales</taxon>
        <taxon>Thermohalobacteraceae</taxon>
        <taxon>Caldisalinibacter</taxon>
    </lineage>
</organism>
<evidence type="ECO:0000259" key="4">
    <source>
        <dbReference type="PROSITE" id="PS50983"/>
    </source>
</evidence>
<evidence type="ECO:0000256" key="1">
    <source>
        <dbReference type="ARBA" id="ARBA00008814"/>
    </source>
</evidence>
<feature type="signal peptide" evidence="3">
    <location>
        <begin position="1"/>
        <end position="24"/>
    </location>
</feature>
<comment type="caution">
    <text evidence="5">The sequence shown here is derived from an EMBL/GenBank/DDBJ whole genome shotgun (WGS) entry which is preliminary data.</text>
</comment>
<reference evidence="5 6" key="1">
    <citation type="journal article" date="2015" name="Geomicrobiol. J.">
        <title>Caldisalinibacter kiritimatiensis gen. nov., sp. nov., a moderately thermohalophilic thiosulfate-reducing bacterium from a hypersaline microbial mat.</title>
        <authorList>
            <person name="Ben Hania W."/>
            <person name="Joseph M."/>
            <person name="Fiebig A."/>
            <person name="Bunk B."/>
            <person name="Klenk H.-P."/>
            <person name="Fardeau M.-L."/>
            <person name="Spring S."/>
        </authorList>
    </citation>
    <scope>NUCLEOTIDE SEQUENCE [LARGE SCALE GENOMIC DNA]</scope>
    <source>
        <strain evidence="5 6">L21-TH-D2</strain>
    </source>
</reference>
<sequence length="415" mass="46634">MKRNVKILSLLLVFLVAFSTISFASSVNLSLDGQDKEIITELKNGRTYVEENSLEQFGLEAFKTGDTAIVKNEEVEIKFTLNSNDVTVNGVPLTLDATSYVKEEKIYLPLRFILETVGYEIRWDGENQKVIAEKIDEISYPITFTDGDNKYTVDREPESIVSLAPSVTETLFAIGAGDRIKGRTQYCNYPEEALSIKEVGNMTDPNIETVIGLQPDMVIAATHYKEEVLNKFKQAGISIVAQSSPNSIDEMYQYIIDLGLIVNKKYEARALVSSLKAKVERTKEVTKYIPNNQRPAAYYVVGTGQWGEYSAGRDTFISEFISIAGGINVADDVTGWKYSLEKLIQHDPEIMFGPEFAYDTMKTGENYKALTAIQEENFVIVNPDIFSRPSPRAVNEGLKLLLEIFHENKIEELNF</sequence>
<dbReference type="Pfam" id="PF01497">
    <property type="entry name" value="Peripla_BP_2"/>
    <property type="match status" value="1"/>
</dbReference>
<gene>
    <name evidence="5" type="ORF">L21TH_1195</name>
</gene>
<feature type="chain" id="PRO_5004356731" evidence="3">
    <location>
        <begin position="25"/>
        <end position="415"/>
    </location>
</feature>
<evidence type="ECO:0000256" key="2">
    <source>
        <dbReference type="ARBA" id="ARBA00022729"/>
    </source>
</evidence>
<dbReference type="InterPro" id="IPR002491">
    <property type="entry name" value="ABC_transptr_periplasmic_BD"/>
</dbReference>
<name>R1AUA2_9FIRM</name>
<dbReference type="SUPFAM" id="SSF55383">
    <property type="entry name" value="Copper amine oxidase, domain N"/>
    <property type="match status" value="1"/>
</dbReference>
<dbReference type="RefSeq" id="WP_006311802.1">
    <property type="nucleotide sequence ID" value="NZ_ARZA01000125.1"/>
</dbReference>
<dbReference type="InterPro" id="IPR012854">
    <property type="entry name" value="Cu_amine_oxidase-like_N"/>
</dbReference>
<dbReference type="Pfam" id="PF07833">
    <property type="entry name" value="Cu_amine_oxidN1"/>
    <property type="match status" value="1"/>
</dbReference>
<dbReference type="SUPFAM" id="SSF53807">
    <property type="entry name" value="Helical backbone' metal receptor"/>
    <property type="match status" value="1"/>
</dbReference>
<evidence type="ECO:0000313" key="6">
    <source>
        <dbReference type="Proteomes" id="UP000013378"/>
    </source>
</evidence>
<dbReference type="InterPro" id="IPR036582">
    <property type="entry name" value="Mao_N_sf"/>
</dbReference>
<dbReference type="AlphaFoldDB" id="R1AUA2"/>
<comment type="similarity">
    <text evidence="1">Belongs to the bacterial solute-binding protein 8 family.</text>
</comment>
<dbReference type="PANTHER" id="PTHR30535">
    <property type="entry name" value="VITAMIN B12-BINDING PROTEIN"/>
    <property type="match status" value="1"/>
</dbReference>
<dbReference type="Proteomes" id="UP000013378">
    <property type="component" value="Unassembled WGS sequence"/>
</dbReference>